<keyword evidence="2" id="KW-0240">DNA-directed RNA polymerase</keyword>
<dbReference type="PANTHER" id="PTHR12069:SF0">
    <property type="entry name" value="DNA-DIRECTED RNA POLYMERASE III SUBUNIT RPC5"/>
    <property type="match status" value="1"/>
</dbReference>
<evidence type="ECO:0000313" key="2">
    <source>
        <dbReference type="EMBL" id="KAK7019779.1"/>
    </source>
</evidence>
<dbReference type="PANTHER" id="PTHR12069">
    <property type="entry name" value="DNA-DIRECTED RNA POLYMERASES III 80 KDA POLYPEPTIDE RNA POLYMERASE III SUBUNIT 5"/>
    <property type="match status" value="1"/>
</dbReference>
<evidence type="ECO:0000313" key="3">
    <source>
        <dbReference type="Proteomes" id="UP001381693"/>
    </source>
</evidence>
<dbReference type="GO" id="GO:0042797">
    <property type="term" value="P:tRNA transcription by RNA polymerase III"/>
    <property type="evidence" value="ECO:0007669"/>
    <property type="project" value="TreeGrafter"/>
</dbReference>
<dbReference type="InterPro" id="IPR006886">
    <property type="entry name" value="RNA_pol_III_Rpc5"/>
</dbReference>
<comment type="caution">
    <text evidence="2">The sequence shown here is derived from an EMBL/GenBank/DDBJ whole genome shotgun (WGS) entry which is preliminary data.</text>
</comment>
<dbReference type="Proteomes" id="UP001381693">
    <property type="component" value="Unassembled WGS sequence"/>
</dbReference>
<evidence type="ECO:0000256" key="1">
    <source>
        <dbReference type="SAM" id="MobiDB-lite"/>
    </source>
</evidence>
<dbReference type="EMBL" id="JAXCGZ010022974">
    <property type="protein sequence ID" value="KAK7019779.1"/>
    <property type="molecule type" value="Genomic_DNA"/>
</dbReference>
<dbReference type="Pfam" id="PF04801">
    <property type="entry name" value="RPC5"/>
    <property type="match status" value="1"/>
</dbReference>
<protein>
    <submittedName>
        <fullName evidence="2">DNA-directed RNA polymerase III subunit RPC5</fullName>
    </submittedName>
</protein>
<dbReference type="GO" id="GO:0005666">
    <property type="term" value="C:RNA polymerase III complex"/>
    <property type="evidence" value="ECO:0007669"/>
    <property type="project" value="TreeGrafter"/>
</dbReference>
<keyword evidence="3" id="KW-1185">Reference proteome</keyword>
<dbReference type="AlphaFoldDB" id="A0AAN8WM17"/>
<feature type="non-terminal residue" evidence="2">
    <location>
        <position position="1"/>
    </location>
</feature>
<accession>A0AAN8WM17</accession>
<proteinExistence type="predicted"/>
<name>A0AAN8WM17_HALRR</name>
<keyword evidence="2" id="KW-0804">Transcription</keyword>
<gene>
    <name evidence="2" type="primary">POLR3E_1</name>
    <name evidence="2" type="ORF">SK128_015380</name>
</gene>
<sequence>SDDEDKAKKVTVRFEKPETERSRKALEKSYGFLLRQIKEEPWIEVNYHKYGSEYSEFEHRKLYCMYEDEHVDQFNLSPQDYLNQLVPPTEEVKMLTPGLPSHLMCRSGLKSLDLHEHVKTAMINAGVASFTELIEVLERGNSVDFVLSVLKVLQQVAVLVQGNWVVKSELIYPKESKSESGVSNDLVQRGRDFVLYLFTKNTSVIRSEVAEMVRLPGADIKDILSGVSTHSTERGIWEFLLPTDHAFLKKYPEVFQRQQMIWQSRSEQLSHIFTEKIKQEDAKASVSSSRKSHSRASNIDDILSNQKHPVPAKQRKGNVAEQS</sequence>
<reference evidence="2 3" key="1">
    <citation type="submission" date="2023-11" db="EMBL/GenBank/DDBJ databases">
        <title>Halocaridina rubra genome assembly.</title>
        <authorList>
            <person name="Smith C."/>
        </authorList>
    </citation>
    <scope>NUCLEOTIDE SEQUENCE [LARGE SCALE GENOMIC DNA]</scope>
    <source>
        <strain evidence="2">EP-1</strain>
        <tissue evidence="2">Whole</tissue>
    </source>
</reference>
<feature type="region of interest" description="Disordered" evidence="1">
    <location>
        <begin position="279"/>
        <end position="323"/>
    </location>
</feature>
<organism evidence="2 3">
    <name type="scientific">Halocaridina rubra</name>
    <name type="common">Hawaiian red shrimp</name>
    <dbReference type="NCBI Taxonomy" id="373956"/>
    <lineage>
        <taxon>Eukaryota</taxon>
        <taxon>Metazoa</taxon>
        <taxon>Ecdysozoa</taxon>
        <taxon>Arthropoda</taxon>
        <taxon>Crustacea</taxon>
        <taxon>Multicrustacea</taxon>
        <taxon>Malacostraca</taxon>
        <taxon>Eumalacostraca</taxon>
        <taxon>Eucarida</taxon>
        <taxon>Decapoda</taxon>
        <taxon>Pleocyemata</taxon>
        <taxon>Caridea</taxon>
        <taxon>Atyoidea</taxon>
        <taxon>Atyidae</taxon>
        <taxon>Halocaridina</taxon>
    </lineage>
</organism>